<dbReference type="InterPro" id="IPR013815">
    <property type="entry name" value="ATP_grasp_subdomain_1"/>
</dbReference>
<name>A0ABT5SAH4_9FLAO</name>
<evidence type="ECO:0000256" key="11">
    <source>
        <dbReference type="PROSITE-ProRule" id="PRU00409"/>
    </source>
</evidence>
<keyword evidence="3 10" id="KW-0436">Ligase</keyword>
<protein>
    <recommendedName>
        <fullName evidence="2 10">Phosphoribosylamine--glycine ligase</fullName>
        <ecNumber evidence="2 10">6.3.4.13</ecNumber>
    </recommendedName>
    <alternativeName>
        <fullName evidence="10">GARS</fullName>
    </alternativeName>
    <alternativeName>
        <fullName evidence="8 10">Glycinamide ribonucleotide synthetase</fullName>
    </alternativeName>
    <alternativeName>
        <fullName evidence="9 10">Phosphoribosylglycinamide synthetase</fullName>
    </alternativeName>
</protein>
<comment type="catalytic activity">
    <reaction evidence="10">
        <text>5-phospho-beta-D-ribosylamine + glycine + ATP = N(1)-(5-phospho-beta-D-ribosyl)glycinamide + ADP + phosphate + H(+)</text>
        <dbReference type="Rhea" id="RHEA:17453"/>
        <dbReference type="ChEBI" id="CHEBI:15378"/>
        <dbReference type="ChEBI" id="CHEBI:30616"/>
        <dbReference type="ChEBI" id="CHEBI:43474"/>
        <dbReference type="ChEBI" id="CHEBI:57305"/>
        <dbReference type="ChEBI" id="CHEBI:58681"/>
        <dbReference type="ChEBI" id="CHEBI:143788"/>
        <dbReference type="ChEBI" id="CHEBI:456216"/>
        <dbReference type="EC" id="6.3.4.13"/>
    </reaction>
</comment>
<feature type="domain" description="ATP-grasp" evidence="12">
    <location>
        <begin position="111"/>
        <end position="319"/>
    </location>
</feature>
<evidence type="ECO:0000256" key="9">
    <source>
        <dbReference type="ARBA" id="ARBA00042864"/>
    </source>
</evidence>
<dbReference type="RefSeq" id="WP_265725687.1">
    <property type="nucleotide sequence ID" value="NZ_JAOSLC020000003.1"/>
</dbReference>
<proteinExistence type="inferred from homology"/>
<keyword evidence="5 10" id="KW-0658">Purine biosynthesis</keyword>
<dbReference type="Gene3D" id="3.30.470.20">
    <property type="entry name" value="ATP-grasp fold, B domain"/>
    <property type="match status" value="1"/>
</dbReference>
<dbReference type="Gene3D" id="3.40.50.20">
    <property type="match status" value="1"/>
</dbReference>
<dbReference type="NCBIfam" id="TIGR00877">
    <property type="entry name" value="purD"/>
    <property type="match status" value="1"/>
</dbReference>
<dbReference type="InterPro" id="IPR011054">
    <property type="entry name" value="Rudment_hybrid_motif"/>
</dbReference>
<dbReference type="Pfam" id="PF02843">
    <property type="entry name" value="GARS_C"/>
    <property type="match status" value="1"/>
</dbReference>
<dbReference type="InterPro" id="IPR016185">
    <property type="entry name" value="PreATP-grasp_dom_sf"/>
</dbReference>
<dbReference type="SUPFAM" id="SSF52440">
    <property type="entry name" value="PreATP-grasp domain"/>
    <property type="match status" value="1"/>
</dbReference>
<dbReference type="Gene3D" id="3.90.600.10">
    <property type="entry name" value="Phosphoribosylglycinamide synthetase, C-terminal domain"/>
    <property type="match status" value="1"/>
</dbReference>
<evidence type="ECO:0000256" key="3">
    <source>
        <dbReference type="ARBA" id="ARBA00022598"/>
    </source>
</evidence>
<evidence type="ECO:0000256" key="10">
    <source>
        <dbReference type="HAMAP-Rule" id="MF_00138"/>
    </source>
</evidence>
<evidence type="ECO:0000256" key="6">
    <source>
        <dbReference type="ARBA" id="ARBA00022840"/>
    </source>
</evidence>
<dbReference type="SMART" id="SM01210">
    <property type="entry name" value="GARS_C"/>
    <property type="match status" value="1"/>
</dbReference>
<evidence type="ECO:0000259" key="12">
    <source>
        <dbReference type="PROSITE" id="PS50975"/>
    </source>
</evidence>
<dbReference type="HAMAP" id="MF_00138">
    <property type="entry name" value="GARS"/>
    <property type="match status" value="1"/>
</dbReference>
<reference evidence="13" key="1">
    <citation type="submission" date="2023-02" db="EMBL/GenBank/DDBJ databases">
        <title>Polaribacter ponticola sp. nov., isolated from seawater.</title>
        <authorList>
            <person name="Baek J.H."/>
            <person name="Kim J.M."/>
            <person name="Choi D.G."/>
            <person name="Jeon C.O."/>
        </authorList>
    </citation>
    <scope>NUCLEOTIDE SEQUENCE</scope>
    <source>
        <strain evidence="13">MSW5</strain>
    </source>
</reference>
<evidence type="ECO:0000256" key="2">
    <source>
        <dbReference type="ARBA" id="ARBA00013255"/>
    </source>
</evidence>
<dbReference type="InterPro" id="IPR020562">
    <property type="entry name" value="PRibGlycinamide_synth_N"/>
</dbReference>
<organism evidence="13 14">
    <name type="scientific">Polaribacter ponticola</name>
    <dbReference type="NCBI Taxonomy" id="2978475"/>
    <lineage>
        <taxon>Bacteria</taxon>
        <taxon>Pseudomonadati</taxon>
        <taxon>Bacteroidota</taxon>
        <taxon>Flavobacteriia</taxon>
        <taxon>Flavobacteriales</taxon>
        <taxon>Flavobacteriaceae</taxon>
    </lineage>
</organism>
<dbReference type="Pfam" id="PF02844">
    <property type="entry name" value="GARS_N"/>
    <property type="match status" value="1"/>
</dbReference>
<comment type="similarity">
    <text evidence="7 10">Belongs to the GARS family.</text>
</comment>
<keyword evidence="4 11" id="KW-0547">Nucleotide-binding</keyword>
<dbReference type="PANTHER" id="PTHR43472">
    <property type="entry name" value="PHOSPHORIBOSYLAMINE--GLYCINE LIGASE"/>
    <property type="match status" value="1"/>
</dbReference>
<dbReference type="Gene3D" id="3.30.1490.20">
    <property type="entry name" value="ATP-grasp fold, A domain"/>
    <property type="match status" value="1"/>
</dbReference>
<dbReference type="InterPro" id="IPR020560">
    <property type="entry name" value="PRibGlycinamide_synth_C-dom"/>
</dbReference>
<dbReference type="InterPro" id="IPR037123">
    <property type="entry name" value="PRibGlycinamide_synth_C_sf"/>
</dbReference>
<evidence type="ECO:0000256" key="7">
    <source>
        <dbReference type="ARBA" id="ARBA00038345"/>
    </source>
</evidence>
<comment type="pathway">
    <text evidence="1 10">Purine metabolism; IMP biosynthesis via de novo pathway; N(1)-(5-phospho-D-ribosyl)glycinamide from 5-phospho-alpha-D-ribose 1-diphosphate: step 2/2.</text>
</comment>
<evidence type="ECO:0000313" key="13">
    <source>
        <dbReference type="EMBL" id="MDD7915114.1"/>
    </source>
</evidence>
<keyword evidence="14" id="KW-1185">Reference proteome</keyword>
<dbReference type="InterPro" id="IPR020561">
    <property type="entry name" value="PRibGlycinamid_synth_ATP-grasp"/>
</dbReference>
<gene>
    <name evidence="10 13" type="primary">purD</name>
    <name evidence="13" type="ORF">N5A56_012135</name>
</gene>
<dbReference type="Proteomes" id="UP001151478">
    <property type="component" value="Unassembled WGS sequence"/>
</dbReference>
<dbReference type="InterPro" id="IPR000115">
    <property type="entry name" value="PRibGlycinamide_synth"/>
</dbReference>
<dbReference type="SUPFAM" id="SSF51246">
    <property type="entry name" value="Rudiment single hybrid motif"/>
    <property type="match status" value="1"/>
</dbReference>
<evidence type="ECO:0000256" key="5">
    <source>
        <dbReference type="ARBA" id="ARBA00022755"/>
    </source>
</evidence>
<dbReference type="SUPFAM" id="SSF56059">
    <property type="entry name" value="Glutathione synthetase ATP-binding domain-like"/>
    <property type="match status" value="1"/>
</dbReference>
<dbReference type="PROSITE" id="PS50975">
    <property type="entry name" value="ATP_GRASP"/>
    <property type="match status" value="1"/>
</dbReference>
<comment type="caution">
    <text evidence="13">The sequence shown here is derived from an EMBL/GenBank/DDBJ whole genome shotgun (WGS) entry which is preliminary data.</text>
</comment>
<evidence type="ECO:0000256" key="4">
    <source>
        <dbReference type="ARBA" id="ARBA00022741"/>
    </source>
</evidence>
<evidence type="ECO:0000256" key="1">
    <source>
        <dbReference type="ARBA" id="ARBA00005174"/>
    </source>
</evidence>
<evidence type="ECO:0000256" key="8">
    <source>
        <dbReference type="ARBA" id="ARBA00042242"/>
    </source>
</evidence>
<accession>A0ABT5SAH4</accession>
<sequence>MNVLILGSGGREHAFALKLSESNKINHLFVAPGNAGTDKIGTNVNINPTDFKAVKKLVLESEIKMVVVGPEAPLVEGVHDFFLADKDLKHIPVIGPKKDGALLEGSKDFSKQFMQKHGVPTAKYKSFTKDNLTDGFAFLETLEPPFVLKADGLAAGKGVLILDSLEEAKIELEEMVSNQKFGEASSTVVIEEFLKGIELSVFVLTDGINYKILPSAKDYKRIGEGDKGLNTGGMGAISPVPFADKAFLDKVEELVVKPTIAGLQKDGIDYRGFIFIGLMNDNGNPSVVEYNVRMGDPETEVVLPRIESDLFDLFEGVGNQTLNEKSFSVTNKTATTVMLVSGGYPEAYEKNKEITGFDTIDESIVYHAGTTIKDNKVVTNGGRVMAVTSFGDTIEEALAKSYRSIGKIKFEKINYRKDIGFDLV</sequence>
<dbReference type="SMART" id="SM01209">
    <property type="entry name" value="GARS_A"/>
    <property type="match status" value="1"/>
</dbReference>
<dbReference type="Pfam" id="PF01071">
    <property type="entry name" value="GARS_A"/>
    <property type="match status" value="1"/>
</dbReference>
<dbReference type="PANTHER" id="PTHR43472:SF1">
    <property type="entry name" value="PHOSPHORIBOSYLAMINE--GLYCINE LIGASE, CHLOROPLASTIC"/>
    <property type="match status" value="1"/>
</dbReference>
<evidence type="ECO:0000313" key="14">
    <source>
        <dbReference type="Proteomes" id="UP001151478"/>
    </source>
</evidence>
<dbReference type="EMBL" id="JAOSLC020000003">
    <property type="protein sequence ID" value="MDD7915114.1"/>
    <property type="molecule type" value="Genomic_DNA"/>
</dbReference>
<dbReference type="GO" id="GO:0004637">
    <property type="term" value="F:phosphoribosylamine-glycine ligase activity"/>
    <property type="evidence" value="ECO:0007669"/>
    <property type="project" value="UniProtKB-EC"/>
</dbReference>
<keyword evidence="6 11" id="KW-0067">ATP-binding</keyword>
<dbReference type="EC" id="6.3.4.13" evidence="2 10"/>
<dbReference type="InterPro" id="IPR011761">
    <property type="entry name" value="ATP-grasp"/>
</dbReference>